<dbReference type="InterPro" id="IPR016181">
    <property type="entry name" value="Acyl_CoA_acyltransferase"/>
</dbReference>
<dbReference type="PANTHER" id="PTHR43792">
    <property type="entry name" value="GNAT FAMILY, PUTATIVE (AFU_ORTHOLOGUE AFUA_3G00765)-RELATED-RELATED"/>
    <property type="match status" value="1"/>
</dbReference>
<dbReference type="Pfam" id="PF13302">
    <property type="entry name" value="Acetyltransf_3"/>
    <property type="match status" value="1"/>
</dbReference>
<sequence>MIVTTERLQLREMNMEDTDNLMKIFSDPEAMTYYPSTKTKEEAEKWIAWTLNNYASFGVGLWIVEDKHTGEFLGQCGIVPQKVEEKVEMEIGYLFARSVWGNGYATEAALACKQYGLEVLAYPKMVSLIDLHNQPSIKVAERIGMKRESILYKWDKDNYVYACYQ</sequence>
<evidence type="ECO:0000313" key="3">
    <source>
        <dbReference type="Proteomes" id="UP000622860"/>
    </source>
</evidence>
<gene>
    <name evidence="2" type="primary">ykkB</name>
    <name evidence="2" type="ORF">GCM10011398_38420</name>
</gene>
<comment type="caution">
    <text evidence="2">The sequence shown here is derived from an EMBL/GenBank/DDBJ whole genome shotgun (WGS) entry which is preliminary data.</text>
</comment>
<dbReference type="Proteomes" id="UP000622860">
    <property type="component" value="Unassembled WGS sequence"/>
</dbReference>
<organism evidence="2 3">
    <name type="scientific">Virgibacillus oceani</name>
    <dbReference type="NCBI Taxonomy" id="1479511"/>
    <lineage>
        <taxon>Bacteria</taxon>
        <taxon>Bacillati</taxon>
        <taxon>Bacillota</taxon>
        <taxon>Bacilli</taxon>
        <taxon>Bacillales</taxon>
        <taxon>Bacillaceae</taxon>
        <taxon>Virgibacillus</taxon>
    </lineage>
</organism>
<accession>A0A917HSA1</accession>
<feature type="domain" description="N-acetyltransferase" evidence="1">
    <location>
        <begin position="8"/>
        <end position="165"/>
    </location>
</feature>
<dbReference type="InterPro" id="IPR000182">
    <property type="entry name" value="GNAT_dom"/>
</dbReference>
<reference evidence="2" key="2">
    <citation type="submission" date="2020-09" db="EMBL/GenBank/DDBJ databases">
        <authorList>
            <person name="Sun Q."/>
            <person name="Zhou Y."/>
        </authorList>
    </citation>
    <scope>NUCLEOTIDE SEQUENCE</scope>
    <source>
        <strain evidence="2">CGMCC 1.12754</strain>
    </source>
</reference>
<name>A0A917HSA1_9BACI</name>
<reference evidence="2" key="1">
    <citation type="journal article" date="2014" name="Int. J. Syst. Evol. Microbiol.">
        <title>Complete genome sequence of Corynebacterium casei LMG S-19264T (=DSM 44701T), isolated from a smear-ripened cheese.</title>
        <authorList>
            <consortium name="US DOE Joint Genome Institute (JGI-PGF)"/>
            <person name="Walter F."/>
            <person name="Albersmeier A."/>
            <person name="Kalinowski J."/>
            <person name="Ruckert C."/>
        </authorList>
    </citation>
    <scope>NUCLEOTIDE SEQUENCE</scope>
    <source>
        <strain evidence="2">CGMCC 1.12754</strain>
    </source>
</reference>
<evidence type="ECO:0000313" key="2">
    <source>
        <dbReference type="EMBL" id="GGG88748.1"/>
    </source>
</evidence>
<dbReference type="PANTHER" id="PTHR43792:SF1">
    <property type="entry name" value="N-ACETYLTRANSFERASE DOMAIN-CONTAINING PROTEIN"/>
    <property type="match status" value="1"/>
</dbReference>
<keyword evidence="3" id="KW-1185">Reference proteome</keyword>
<dbReference type="Gene3D" id="3.40.630.30">
    <property type="match status" value="1"/>
</dbReference>
<dbReference type="AlphaFoldDB" id="A0A917HSA1"/>
<dbReference type="InterPro" id="IPR051531">
    <property type="entry name" value="N-acetyltransferase"/>
</dbReference>
<proteinExistence type="predicted"/>
<dbReference type="GO" id="GO:0016747">
    <property type="term" value="F:acyltransferase activity, transferring groups other than amino-acyl groups"/>
    <property type="evidence" value="ECO:0007669"/>
    <property type="project" value="InterPro"/>
</dbReference>
<dbReference type="EMBL" id="BMFR01000034">
    <property type="protein sequence ID" value="GGG88748.1"/>
    <property type="molecule type" value="Genomic_DNA"/>
</dbReference>
<protein>
    <recommendedName>
        <fullName evidence="1">N-acetyltransferase domain-containing protein</fullName>
    </recommendedName>
</protein>
<dbReference type="RefSeq" id="WP_229683268.1">
    <property type="nucleotide sequence ID" value="NZ_BMFR01000034.1"/>
</dbReference>
<dbReference type="PROSITE" id="PS51186">
    <property type="entry name" value="GNAT"/>
    <property type="match status" value="1"/>
</dbReference>
<dbReference type="SUPFAM" id="SSF55729">
    <property type="entry name" value="Acyl-CoA N-acyltransferases (Nat)"/>
    <property type="match status" value="1"/>
</dbReference>
<evidence type="ECO:0000259" key="1">
    <source>
        <dbReference type="PROSITE" id="PS51186"/>
    </source>
</evidence>